<dbReference type="EMBL" id="KZ293668">
    <property type="protein sequence ID" value="PBK89464.1"/>
    <property type="molecule type" value="Genomic_DNA"/>
</dbReference>
<feature type="non-terminal residue" evidence="6">
    <location>
        <position position="1"/>
    </location>
</feature>
<dbReference type="PANTHER" id="PTHR46481">
    <property type="entry name" value="ZINC FINGER BED DOMAIN-CONTAINING PROTEIN 4"/>
    <property type="match status" value="1"/>
</dbReference>
<feature type="non-terminal residue" evidence="6">
    <location>
        <position position="125"/>
    </location>
</feature>
<evidence type="ECO:0000256" key="3">
    <source>
        <dbReference type="ARBA" id="ARBA00022771"/>
    </source>
</evidence>
<evidence type="ECO:0000256" key="1">
    <source>
        <dbReference type="ARBA" id="ARBA00004123"/>
    </source>
</evidence>
<evidence type="ECO:0008006" key="8">
    <source>
        <dbReference type="Google" id="ProtNLM"/>
    </source>
</evidence>
<proteinExistence type="predicted"/>
<dbReference type="InParanoid" id="A0A2H3D6S2"/>
<keyword evidence="2" id="KW-0479">Metal-binding</keyword>
<dbReference type="InterPro" id="IPR052035">
    <property type="entry name" value="ZnF_BED_domain_contain"/>
</dbReference>
<keyword evidence="4" id="KW-0862">Zinc</keyword>
<gene>
    <name evidence="6" type="ORF">ARMGADRAFT_892156</name>
</gene>
<sequence>WIACCHHPHKIIIDPELVKILKMLYSQVNIVSPSTISHDIQDMHAISKKNIALALQSTCGRLHFAIDGWSSPNVISYLGVTITHCIKGVVEEFLLDFICLMESNTGEYLIQKFVKVLNDLGVAHK</sequence>
<dbReference type="GO" id="GO:0005634">
    <property type="term" value="C:nucleus"/>
    <property type="evidence" value="ECO:0007669"/>
    <property type="project" value="UniProtKB-SubCell"/>
</dbReference>
<organism evidence="6 7">
    <name type="scientific">Armillaria gallica</name>
    <name type="common">Bulbous honey fungus</name>
    <name type="synonym">Armillaria bulbosa</name>
    <dbReference type="NCBI Taxonomy" id="47427"/>
    <lineage>
        <taxon>Eukaryota</taxon>
        <taxon>Fungi</taxon>
        <taxon>Dikarya</taxon>
        <taxon>Basidiomycota</taxon>
        <taxon>Agaricomycotina</taxon>
        <taxon>Agaricomycetes</taxon>
        <taxon>Agaricomycetidae</taxon>
        <taxon>Agaricales</taxon>
        <taxon>Marasmiineae</taxon>
        <taxon>Physalacriaceae</taxon>
        <taxon>Armillaria</taxon>
    </lineage>
</organism>
<reference evidence="7" key="1">
    <citation type="journal article" date="2017" name="Nat. Ecol. Evol.">
        <title>Genome expansion and lineage-specific genetic innovations in the forest pathogenic fungi Armillaria.</title>
        <authorList>
            <person name="Sipos G."/>
            <person name="Prasanna A.N."/>
            <person name="Walter M.C."/>
            <person name="O'Connor E."/>
            <person name="Balint B."/>
            <person name="Krizsan K."/>
            <person name="Kiss B."/>
            <person name="Hess J."/>
            <person name="Varga T."/>
            <person name="Slot J."/>
            <person name="Riley R."/>
            <person name="Boka B."/>
            <person name="Rigling D."/>
            <person name="Barry K."/>
            <person name="Lee J."/>
            <person name="Mihaltcheva S."/>
            <person name="LaButti K."/>
            <person name="Lipzen A."/>
            <person name="Waldron R."/>
            <person name="Moloney N.M."/>
            <person name="Sperisen C."/>
            <person name="Kredics L."/>
            <person name="Vagvoelgyi C."/>
            <person name="Patrignani A."/>
            <person name="Fitzpatrick D."/>
            <person name="Nagy I."/>
            <person name="Doyle S."/>
            <person name="Anderson J.B."/>
            <person name="Grigoriev I.V."/>
            <person name="Gueldener U."/>
            <person name="Muensterkoetter M."/>
            <person name="Nagy L.G."/>
        </authorList>
    </citation>
    <scope>NUCLEOTIDE SEQUENCE [LARGE SCALE GENOMIC DNA]</scope>
    <source>
        <strain evidence="7">Ar21-2</strain>
    </source>
</reference>
<evidence type="ECO:0000313" key="6">
    <source>
        <dbReference type="EMBL" id="PBK89464.1"/>
    </source>
</evidence>
<dbReference type="AlphaFoldDB" id="A0A2H3D6S2"/>
<evidence type="ECO:0000256" key="4">
    <source>
        <dbReference type="ARBA" id="ARBA00022833"/>
    </source>
</evidence>
<evidence type="ECO:0000256" key="2">
    <source>
        <dbReference type="ARBA" id="ARBA00022723"/>
    </source>
</evidence>
<name>A0A2H3D6S2_ARMGA</name>
<dbReference type="OMA" id="WIACCHH"/>
<evidence type="ECO:0000313" key="7">
    <source>
        <dbReference type="Proteomes" id="UP000217790"/>
    </source>
</evidence>
<comment type="subcellular location">
    <subcellularLocation>
        <location evidence="1">Nucleus</location>
    </subcellularLocation>
</comment>
<dbReference type="GO" id="GO:0008270">
    <property type="term" value="F:zinc ion binding"/>
    <property type="evidence" value="ECO:0007669"/>
    <property type="project" value="UniProtKB-KW"/>
</dbReference>
<protein>
    <recommendedName>
        <fullName evidence="8">DUF659 domain-containing protein</fullName>
    </recommendedName>
</protein>
<keyword evidence="7" id="KW-1185">Reference proteome</keyword>
<dbReference type="Proteomes" id="UP000217790">
    <property type="component" value="Unassembled WGS sequence"/>
</dbReference>
<keyword evidence="5" id="KW-0539">Nucleus</keyword>
<accession>A0A2H3D6S2</accession>
<dbReference type="OrthoDB" id="3247971at2759"/>
<keyword evidence="3" id="KW-0863">Zinc-finger</keyword>
<evidence type="ECO:0000256" key="5">
    <source>
        <dbReference type="ARBA" id="ARBA00023242"/>
    </source>
</evidence>
<dbReference type="PANTHER" id="PTHR46481:SF10">
    <property type="entry name" value="ZINC FINGER BED DOMAIN-CONTAINING PROTEIN 39"/>
    <property type="match status" value="1"/>
</dbReference>